<dbReference type="EMBL" id="PKPP01002128">
    <property type="protein sequence ID" value="PWA77433.1"/>
    <property type="molecule type" value="Genomic_DNA"/>
</dbReference>
<dbReference type="SUPFAM" id="SSF52047">
    <property type="entry name" value="RNI-like"/>
    <property type="match status" value="1"/>
</dbReference>
<sequence length="234" mass="26866">MRTLCLDGFGVFYSEQQGKWLHESALHNTVLDSLHWKLKRDKYEVEDLTLLARKCSKSLVSLRIHPCSLSLLGDAFRHVVRLEDFPRASMILIVKLRELNLQYRHPRPICWCSLIKSCPNLEVLYTKDQCGKGLEVIAQSCKKLPKLTHDGWVTYTGLIALAEGCTNLEYLKVSNLKDMSNEAMECVGTHLRNLRKFSRISDKIYGKTDIPLNNGIRVMLMGCSKLERLHISLY</sequence>
<dbReference type="PANTHER" id="PTHR16134:SF43">
    <property type="entry name" value="CORONATINE-INSENSITIVE PROTEIN 1"/>
    <property type="match status" value="1"/>
</dbReference>
<dbReference type="PANTHER" id="PTHR16134">
    <property type="entry name" value="F-BOX/TPR REPEAT PROTEIN POF3"/>
    <property type="match status" value="1"/>
</dbReference>
<dbReference type="Gene3D" id="3.80.10.10">
    <property type="entry name" value="Ribonuclease Inhibitor"/>
    <property type="match status" value="1"/>
</dbReference>
<name>A0A2U1NV72_ARTAN</name>
<gene>
    <name evidence="1" type="ORF">CTI12_AA225630</name>
</gene>
<evidence type="ECO:0000313" key="2">
    <source>
        <dbReference type="Proteomes" id="UP000245207"/>
    </source>
</evidence>
<dbReference type="STRING" id="35608.A0A2U1NV72"/>
<organism evidence="1 2">
    <name type="scientific">Artemisia annua</name>
    <name type="common">Sweet wormwood</name>
    <dbReference type="NCBI Taxonomy" id="35608"/>
    <lineage>
        <taxon>Eukaryota</taxon>
        <taxon>Viridiplantae</taxon>
        <taxon>Streptophyta</taxon>
        <taxon>Embryophyta</taxon>
        <taxon>Tracheophyta</taxon>
        <taxon>Spermatophyta</taxon>
        <taxon>Magnoliopsida</taxon>
        <taxon>eudicotyledons</taxon>
        <taxon>Gunneridae</taxon>
        <taxon>Pentapetalae</taxon>
        <taxon>asterids</taxon>
        <taxon>campanulids</taxon>
        <taxon>Asterales</taxon>
        <taxon>Asteraceae</taxon>
        <taxon>Asteroideae</taxon>
        <taxon>Anthemideae</taxon>
        <taxon>Artemisiinae</taxon>
        <taxon>Artemisia</taxon>
    </lineage>
</organism>
<dbReference type="GO" id="GO:0019005">
    <property type="term" value="C:SCF ubiquitin ligase complex"/>
    <property type="evidence" value="ECO:0007669"/>
    <property type="project" value="TreeGrafter"/>
</dbReference>
<dbReference type="AlphaFoldDB" id="A0A2U1NV72"/>
<evidence type="ECO:0000313" key="1">
    <source>
        <dbReference type="EMBL" id="PWA77433.1"/>
    </source>
</evidence>
<proteinExistence type="predicted"/>
<dbReference type="InterPro" id="IPR032675">
    <property type="entry name" value="LRR_dom_sf"/>
</dbReference>
<comment type="caution">
    <text evidence="1">The sequence shown here is derived from an EMBL/GenBank/DDBJ whole genome shotgun (WGS) entry which is preliminary data.</text>
</comment>
<dbReference type="Proteomes" id="UP000245207">
    <property type="component" value="Unassembled WGS sequence"/>
</dbReference>
<accession>A0A2U1NV72</accession>
<reference evidence="1 2" key="1">
    <citation type="journal article" date="2018" name="Mol. Plant">
        <title>The genome of Artemisia annua provides insight into the evolution of Asteraceae family and artemisinin biosynthesis.</title>
        <authorList>
            <person name="Shen Q."/>
            <person name="Zhang L."/>
            <person name="Liao Z."/>
            <person name="Wang S."/>
            <person name="Yan T."/>
            <person name="Shi P."/>
            <person name="Liu M."/>
            <person name="Fu X."/>
            <person name="Pan Q."/>
            <person name="Wang Y."/>
            <person name="Lv Z."/>
            <person name="Lu X."/>
            <person name="Zhang F."/>
            <person name="Jiang W."/>
            <person name="Ma Y."/>
            <person name="Chen M."/>
            <person name="Hao X."/>
            <person name="Li L."/>
            <person name="Tang Y."/>
            <person name="Lv G."/>
            <person name="Zhou Y."/>
            <person name="Sun X."/>
            <person name="Brodelius P.E."/>
            <person name="Rose J.K.C."/>
            <person name="Tang K."/>
        </authorList>
    </citation>
    <scope>NUCLEOTIDE SEQUENCE [LARGE SCALE GENOMIC DNA]</scope>
    <source>
        <strain evidence="2">cv. Huhao1</strain>
        <tissue evidence="1">Leaf</tissue>
    </source>
</reference>
<keyword evidence="2" id="KW-1185">Reference proteome</keyword>
<dbReference type="OrthoDB" id="550575at2759"/>
<protein>
    <submittedName>
        <fullName evidence="1">Uncharacterized protein</fullName>
    </submittedName>
</protein>
<dbReference type="GO" id="GO:0031146">
    <property type="term" value="P:SCF-dependent proteasomal ubiquitin-dependent protein catabolic process"/>
    <property type="evidence" value="ECO:0007669"/>
    <property type="project" value="TreeGrafter"/>
</dbReference>